<evidence type="ECO:0000313" key="1">
    <source>
        <dbReference type="EMBL" id="CDJ31921.1"/>
    </source>
</evidence>
<reference evidence="1" key="1">
    <citation type="submission" date="2013-10" db="EMBL/GenBank/DDBJ databases">
        <title>Genomic analysis of the causative agents of coccidiosis in chickens.</title>
        <authorList>
            <person name="Reid A.J."/>
            <person name="Blake D."/>
            <person name="Billington K."/>
            <person name="Browne H."/>
            <person name="Dunn M."/>
            <person name="Hung S."/>
            <person name="Kawahara F."/>
            <person name="Miranda-Saavedra D."/>
            <person name="Mourier T."/>
            <person name="Nagra H."/>
            <person name="Otto T.D."/>
            <person name="Rawlings N."/>
            <person name="Sanchez A."/>
            <person name="Sanders M."/>
            <person name="Subramaniam C."/>
            <person name="Tay Y."/>
            <person name="Dear P."/>
            <person name="Doerig C."/>
            <person name="Gruber A."/>
            <person name="Parkinson J."/>
            <person name="Shirley M."/>
            <person name="Wan K.L."/>
            <person name="Berriman M."/>
            <person name="Tomley F."/>
            <person name="Pain A."/>
        </authorList>
    </citation>
    <scope>NUCLEOTIDE SEQUENCE [LARGE SCALE GENOMIC DNA]</scope>
    <source>
        <strain evidence="1">Houghton</strain>
    </source>
</reference>
<dbReference type="VEuPathDB" id="ToxoDB:EMH_0070930"/>
<organism evidence="1 2">
    <name type="scientific">Eimeria mitis</name>
    <dbReference type="NCBI Taxonomy" id="44415"/>
    <lineage>
        <taxon>Eukaryota</taxon>
        <taxon>Sar</taxon>
        <taxon>Alveolata</taxon>
        <taxon>Apicomplexa</taxon>
        <taxon>Conoidasida</taxon>
        <taxon>Coccidia</taxon>
        <taxon>Eucoccidiorida</taxon>
        <taxon>Eimeriorina</taxon>
        <taxon>Eimeriidae</taxon>
        <taxon>Eimeria</taxon>
    </lineage>
</organism>
<proteinExistence type="predicted"/>
<dbReference type="RefSeq" id="XP_013354486.1">
    <property type="nucleotide sequence ID" value="XM_013499032.1"/>
</dbReference>
<keyword evidence="2" id="KW-1185">Reference proteome</keyword>
<accession>U6K4N8</accession>
<dbReference type="AlphaFoldDB" id="U6K4N8"/>
<evidence type="ECO:0000313" key="2">
    <source>
        <dbReference type="Proteomes" id="UP000030744"/>
    </source>
</evidence>
<dbReference type="EMBL" id="HG683690">
    <property type="protein sequence ID" value="CDJ31921.1"/>
    <property type="molecule type" value="Genomic_DNA"/>
</dbReference>
<reference evidence="1" key="2">
    <citation type="submission" date="2013-10" db="EMBL/GenBank/DDBJ databases">
        <authorList>
            <person name="Aslett M."/>
        </authorList>
    </citation>
    <scope>NUCLEOTIDE SEQUENCE [LARGE SCALE GENOMIC DNA]</scope>
    <source>
        <strain evidence="1">Houghton</strain>
    </source>
</reference>
<gene>
    <name evidence="1" type="ORF">EMH_0070930</name>
</gene>
<protein>
    <submittedName>
        <fullName evidence="1">Uncharacterized protein</fullName>
    </submittedName>
</protein>
<sequence>MAVLKRIGTSEDGGVAQFAWEYGSEAVEPFLVLRHRLFCAQAAGCLEVFALGVDAIQMSVIDNRLSLAGDCTAITARQFPLQAAADAGGFTVLKLTLRLRFGGSPWVKADRLVGRRIQAGHGGSQADRNEQYALGANPLGGVGARIAPFTFEGFRWKSRAQRVQRTTWLEAAATTWCQVVSSIDGRLVAMYEGRCSATKQSRQRPTEVDCAPSPQTSLDAYAAWTKQARRCTKPTNDVER</sequence>
<dbReference type="GeneID" id="25381606"/>
<name>U6K4N8_9EIME</name>
<dbReference type="Proteomes" id="UP000030744">
    <property type="component" value="Unassembled WGS sequence"/>
</dbReference>